<dbReference type="STRING" id="1121429.SAMN02745133_00037"/>
<protein>
    <submittedName>
        <fullName evidence="1">Uncharacterized protein</fullName>
    </submittedName>
</protein>
<dbReference type="EMBL" id="FQUY01000001">
    <property type="protein sequence ID" value="SHE29088.1"/>
    <property type="molecule type" value="Genomic_DNA"/>
</dbReference>
<dbReference type="OrthoDB" id="9767746at2"/>
<accession>A0A1M4SA93</accession>
<name>A0A1M4SA93_9FIRM</name>
<reference evidence="2" key="1">
    <citation type="submission" date="2016-11" db="EMBL/GenBank/DDBJ databases">
        <authorList>
            <person name="Varghese N."/>
            <person name="Submissions S."/>
        </authorList>
    </citation>
    <scope>NUCLEOTIDE SEQUENCE [LARGE SCALE GENOMIC DNA]</scope>
    <source>
        <strain evidence="2">DSM 12395</strain>
    </source>
</reference>
<dbReference type="RefSeq" id="WP_073233877.1">
    <property type="nucleotide sequence ID" value="NZ_FQUY01000001.1"/>
</dbReference>
<dbReference type="Proteomes" id="UP000184148">
    <property type="component" value="Unassembled WGS sequence"/>
</dbReference>
<gene>
    <name evidence="1" type="ORF">SAMN02745133_00037</name>
</gene>
<sequence length="470" mass="53483">MFFRKITTRKNDKEYVYIKLIENYRANGKVKQRVVANFGSIENLSPGRINDLIISLKKLYKEIATQDHKNLDGSEITPQIPGLKDLLYKTRIIQELRNVIHRQQTCQIIEALIIKSMLASEMKMPVHEFCRQTGLAEANSIQFYNALRSLGEEPTRIPLIKARLPEISQGENIHKPVYIHMVSSVFQGHSYDVDMAGSIYSAQNYRKLFTLLLACDEESNPVDFEVVEDDNLMSEKMNLLINRLTGYLTGNIVVLDGKNCLDESSAPYPVAKQAREIPKEADLSLMSQGRAVYEGKIFFHTIRSEQKDEAEIKEIKANLAKVFAGLENIRADILLGKLNKETQVRKRADAVIKANHCQDLVAYQFNEAGQTFDYRVKEEALKEKTQSVAKTTWVLPGEKLKQGQMINNVKLKTDRFDVLTDQLNIPPINMFADYHYSPEIISGHVVLEIIKKQIAVADKIPQQGGEIQIN</sequence>
<evidence type="ECO:0000313" key="2">
    <source>
        <dbReference type="Proteomes" id="UP000184148"/>
    </source>
</evidence>
<proteinExistence type="predicted"/>
<evidence type="ECO:0000313" key="1">
    <source>
        <dbReference type="EMBL" id="SHE29088.1"/>
    </source>
</evidence>
<organism evidence="1 2">
    <name type="scientific">Desulforamulus putei DSM 12395</name>
    <dbReference type="NCBI Taxonomy" id="1121429"/>
    <lineage>
        <taxon>Bacteria</taxon>
        <taxon>Bacillati</taxon>
        <taxon>Bacillota</taxon>
        <taxon>Clostridia</taxon>
        <taxon>Eubacteriales</taxon>
        <taxon>Peptococcaceae</taxon>
        <taxon>Desulforamulus</taxon>
    </lineage>
</organism>
<dbReference type="AlphaFoldDB" id="A0A1M4SA93"/>
<keyword evidence="2" id="KW-1185">Reference proteome</keyword>